<dbReference type="Proteomes" id="UP001249851">
    <property type="component" value="Unassembled WGS sequence"/>
</dbReference>
<proteinExistence type="predicted"/>
<reference evidence="2" key="1">
    <citation type="journal article" date="2023" name="G3 (Bethesda)">
        <title>Whole genome assembly and annotation of the endangered Caribbean coral Acropora cervicornis.</title>
        <authorList>
            <person name="Selwyn J.D."/>
            <person name="Vollmer S.V."/>
        </authorList>
    </citation>
    <scope>NUCLEOTIDE SEQUENCE</scope>
    <source>
        <strain evidence="2">K2</strain>
    </source>
</reference>
<name>A0AAD9Q5X6_ACRCE</name>
<organism evidence="2 3">
    <name type="scientific">Acropora cervicornis</name>
    <name type="common">Staghorn coral</name>
    <dbReference type="NCBI Taxonomy" id="6130"/>
    <lineage>
        <taxon>Eukaryota</taxon>
        <taxon>Metazoa</taxon>
        <taxon>Cnidaria</taxon>
        <taxon>Anthozoa</taxon>
        <taxon>Hexacorallia</taxon>
        <taxon>Scleractinia</taxon>
        <taxon>Astrocoeniina</taxon>
        <taxon>Acroporidae</taxon>
        <taxon>Acropora</taxon>
    </lineage>
</organism>
<comment type="caution">
    <text evidence="2">The sequence shown here is derived from an EMBL/GenBank/DDBJ whole genome shotgun (WGS) entry which is preliminary data.</text>
</comment>
<feature type="region of interest" description="Disordered" evidence="1">
    <location>
        <begin position="385"/>
        <end position="411"/>
    </location>
</feature>
<feature type="compositionally biased region" description="Polar residues" evidence="1">
    <location>
        <begin position="251"/>
        <end position="262"/>
    </location>
</feature>
<feature type="region of interest" description="Disordered" evidence="1">
    <location>
        <begin position="244"/>
        <end position="293"/>
    </location>
</feature>
<feature type="compositionally biased region" description="Polar residues" evidence="1">
    <location>
        <begin position="272"/>
        <end position="281"/>
    </location>
</feature>
<gene>
    <name evidence="2" type="ORF">P5673_023028</name>
</gene>
<evidence type="ECO:0000313" key="3">
    <source>
        <dbReference type="Proteomes" id="UP001249851"/>
    </source>
</evidence>
<feature type="compositionally biased region" description="Basic and acidic residues" evidence="1">
    <location>
        <begin position="399"/>
        <end position="411"/>
    </location>
</feature>
<sequence length="478" mass="54820">MKFLNSLHLVGSLIKVTEEIILSQHSLFSAPQPTLNLVFLRHERYEVHKEGDLDMFEEFVEAFKKETDKVEPEHVHHLQAVRTGITDESPEAREYRTKLLEAIRRKNPDEVWELVRDNKENAKTLRTLNDECKAVALRQKQRRDLICEEDCLGCSIKKILKGILACINNCFCKAACYCWSLCKQCCKDEQQPTEDHIEQEKQWIEILSNPLYISLEWLRRIDSKSGRKDEGKANEDENQDVIATALRDSHQPTTVASTSAVNRGSDEYETGGIQQNENSSHPSDEGNENEDENQDVIASALRDSHLLEMIAGNDLHQHKDEYEKRANEVEEFAVAVVEGSTREQLIDIMDTKGDGCLKQQKPWNFSQSLSLLKIAADEERKKLVSRNHCDTSGDPARTVPEKRRVPSKREEFETQRFHGPNVNMSEVKTLQEKIEGKLKMLKFTAEDTEKILETEDVKAIERHGSALESISDKTHQLE</sequence>
<dbReference type="AlphaFoldDB" id="A0AAD9Q5X6"/>
<accession>A0AAD9Q5X6</accession>
<evidence type="ECO:0000256" key="1">
    <source>
        <dbReference type="SAM" id="MobiDB-lite"/>
    </source>
</evidence>
<keyword evidence="3" id="KW-1185">Reference proteome</keyword>
<evidence type="ECO:0000313" key="2">
    <source>
        <dbReference type="EMBL" id="KAK2555387.1"/>
    </source>
</evidence>
<protein>
    <submittedName>
        <fullName evidence="2">Uncharacterized protein</fullName>
    </submittedName>
</protein>
<dbReference type="EMBL" id="JARQWQ010000063">
    <property type="protein sequence ID" value="KAK2555387.1"/>
    <property type="molecule type" value="Genomic_DNA"/>
</dbReference>
<reference evidence="2" key="2">
    <citation type="journal article" date="2023" name="Science">
        <title>Genomic signatures of disease resistance in endangered staghorn corals.</title>
        <authorList>
            <person name="Vollmer S.V."/>
            <person name="Selwyn J.D."/>
            <person name="Despard B.A."/>
            <person name="Roesel C.L."/>
        </authorList>
    </citation>
    <scope>NUCLEOTIDE SEQUENCE</scope>
    <source>
        <strain evidence="2">K2</strain>
    </source>
</reference>